<dbReference type="AlphaFoldDB" id="A0A0A9BPA6"/>
<reference evidence="1" key="1">
    <citation type="submission" date="2014-09" db="EMBL/GenBank/DDBJ databases">
        <authorList>
            <person name="Magalhaes I.L.F."/>
            <person name="Oliveira U."/>
            <person name="Santos F.R."/>
            <person name="Vidigal T.H.D.A."/>
            <person name="Brescovit A.D."/>
            <person name="Santos A.J."/>
        </authorList>
    </citation>
    <scope>NUCLEOTIDE SEQUENCE</scope>
    <source>
        <tissue evidence="1">Shoot tissue taken approximately 20 cm above the soil surface</tissue>
    </source>
</reference>
<protein>
    <submittedName>
        <fullName evidence="1">Uncharacterized protein</fullName>
    </submittedName>
</protein>
<dbReference type="EMBL" id="GBRH01236808">
    <property type="protein sequence ID" value="JAD61087.1"/>
    <property type="molecule type" value="Transcribed_RNA"/>
</dbReference>
<organism evidence="1">
    <name type="scientific">Arundo donax</name>
    <name type="common">Giant reed</name>
    <name type="synonym">Donax arundinaceus</name>
    <dbReference type="NCBI Taxonomy" id="35708"/>
    <lineage>
        <taxon>Eukaryota</taxon>
        <taxon>Viridiplantae</taxon>
        <taxon>Streptophyta</taxon>
        <taxon>Embryophyta</taxon>
        <taxon>Tracheophyta</taxon>
        <taxon>Spermatophyta</taxon>
        <taxon>Magnoliopsida</taxon>
        <taxon>Liliopsida</taxon>
        <taxon>Poales</taxon>
        <taxon>Poaceae</taxon>
        <taxon>PACMAD clade</taxon>
        <taxon>Arundinoideae</taxon>
        <taxon>Arundineae</taxon>
        <taxon>Arundo</taxon>
    </lineage>
</organism>
<reference evidence="1" key="2">
    <citation type="journal article" date="2015" name="Data Brief">
        <title>Shoot transcriptome of the giant reed, Arundo donax.</title>
        <authorList>
            <person name="Barrero R.A."/>
            <person name="Guerrero F.D."/>
            <person name="Moolhuijzen P."/>
            <person name="Goolsby J.A."/>
            <person name="Tidwell J."/>
            <person name="Bellgard S.E."/>
            <person name="Bellgard M.I."/>
        </authorList>
    </citation>
    <scope>NUCLEOTIDE SEQUENCE</scope>
    <source>
        <tissue evidence="1">Shoot tissue taken approximately 20 cm above the soil surface</tissue>
    </source>
</reference>
<sequence>MPTCHGRLNFRIWSRNERWGSCHSFLILDTLPNYVQLLHISQIEAKIAANQRANKWKTRETCEKNLLLCS</sequence>
<proteinExistence type="predicted"/>
<accession>A0A0A9BPA6</accession>
<evidence type="ECO:0000313" key="1">
    <source>
        <dbReference type="EMBL" id="JAD61087.1"/>
    </source>
</evidence>
<name>A0A0A9BPA6_ARUDO</name>